<dbReference type="EMBL" id="KZ819681">
    <property type="protein sequence ID" value="PWN24431.1"/>
    <property type="molecule type" value="Genomic_DNA"/>
</dbReference>
<dbReference type="GeneID" id="37031276"/>
<feature type="chain" id="PRO_5016266750" evidence="1">
    <location>
        <begin position="19"/>
        <end position="395"/>
    </location>
</feature>
<evidence type="ECO:0000256" key="1">
    <source>
        <dbReference type="SAM" id="SignalP"/>
    </source>
</evidence>
<keyword evidence="3" id="KW-1185">Reference proteome</keyword>
<evidence type="ECO:0000313" key="2">
    <source>
        <dbReference type="EMBL" id="PWN24431.1"/>
    </source>
</evidence>
<feature type="signal peptide" evidence="1">
    <location>
        <begin position="1"/>
        <end position="18"/>
    </location>
</feature>
<gene>
    <name evidence="2" type="ORF">BDZ90DRAFT_282365</name>
</gene>
<proteinExistence type="predicted"/>
<dbReference type="Proteomes" id="UP000245884">
    <property type="component" value="Unassembled WGS sequence"/>
</dbReference>
<organism evidence="2 3">
    <name type="scientific">Jaminaea rosea</name>
    <dbReference type="NCBI Taxonomy" id="1569628"/>
    <lineage>
        <taxon>Eukaryota</taxon>
        <taxon>Fungi</taxon>
        <taxon>Dikarya</taxon>
        <taxon>Basidiomycota</taxon>
        <taxon>Ustilaginomycotina</taxon>
        <taxon>Exobasidiomycetes</taxon>
        <taxon>Microstromatales</taxon>
        <taxon>Microstromatales incertae sedis</taxon>
        <taxon>Jaminaea</taxon>
    </lineage>
</organism>
<sequence>MLASSFVSLALSFATAAANHVTCTWRPGLETPDKYGYVSFCTARKEYIDDKHQRFMCTSDLSIKVADWGFLGEEILEMATPCNGGGYAKKSHCDKGSWGVCFPPSKQYNGTTCRFWDRFDDCEWPVFLSFFELPDNVTIWYNWTPGPEDPNKYNYTILCQAFKYEDNHKQARYLCKGPNQVKVADWGYLRPKTLEFGTACNGGGYGGQLCDRRSWGVCLPKTFENPNLNCRYMDRYDDCQWPQLLAYDELPEDVTICLSPALANHFFCNWDGPGADVPEKYNYERYCSAIQTWADDTHATYTCELSGVKVADWGYLQEGVLEIATPCNGGGYGDKHECSSHNWAACVNLSNVNSTHKVNLFPWKCYYFSRHDDCQWPTAFTKSELPETVVIYRDE</sequence>
<keyword evidence="1" id="KW-0732">Signal</keyword>
<reference evidence="2 3" key="1">
    <citation type="journal article" date="2018" name="Mol. Biol. Evol.">
        <title>Broad Genomic Sampling Reveals a Smut Pathogenic Ancestry of the Fungal Clade Ustilaginomycotina.</title>
        <authorList>
            <person name="Kijpornyongpan T."/>
            <person name="Mondo S.J."/>
            <person name="Barry K."/>
            <person name="Sandor L."/>
            <person name="Lee J."/>
            <person name="Lipzen A."/>
            <person name="Pangilinan J."/>
            <person name="LaButti K."/>
            <person name="Hainaut M."/>
            <person name="Henrissat B."/>
            <person name="Grigoriev I.V."/>
            <person name="Spatafora J.W."/>
            <person name="Aime M.C."/>
        </authorList>
    </citation>
    <scope>NUCLEOTIDE SEQUENCE [LARGE SCALE GENOMIC DNA]</scope>
    <source>
        <strain evidence="2 3">MCA 5214</strain>
    </source>
</reference>
<dbReference type="RefSeq" id="XP_025359043.1">
    <property type="nucleotide sequence ID" value="XM_025509453.1"/>
</dbReference>
<name>A0A316UJB0_9BASI</name>
<accession>A0A316UJB0</accession>
<dbReference type="AlphaFoldDB" id="A0A316UJB0"/>
<evidence type="ECO:0000313" key="3">
    <source>
        <dbReference type="Proteomes" id="UP000245884"/>
    </source>
</evidence>
<protein>
    <submittedName>
        <fullName evidence="2">Uncharacterized protein</fullName>
    </submittedName>
</protein>